<feature type="transmembrane region" description="Helical" evidence="5">
    <location>
        <begin position="185"/>
        <end position="212"/>
    </location>
</feature>
<evidence type="ECO:0000256" key="3">
    <source>
        <dbReference type="ARBA" id="ARBA00022989"/>
    </source>
</evidence>
<dbReference type="Pfam" id="PF00335">
    <property type="entry name" value="Tetraspanin"/>
    <property type="match status" value="1"/>
</dbReference>
<evidence type="ECO:0000313" key="7">
    <source>
        <dbReference type="Proteomes" id="UP001652700"/>
    </source>
</evidence>
<dbReference type="RefSeq" id="XP_028141171.2">
    <property type="nucleotide sequence ID" value="XM_028285370.2"/>
</dbReference>
<dbReference type="GeneID" id="114335184"/>
<evidence type="ECO:0000313" key="6">
    <source>
        <dbReference type="EnsemblMetazoa" id="XP_028141171.2"/>
    </source>
</evidence>
<keyword evidence="4 5" id="KW-0472">Membrane</keyword>
<dbReference type="Gene3D" id="1.10.1450.10">
    <property type="entry name" value="Tetraspanin"/>
    <property type="match status" value="1"/>
</dbReference>
<dbReference type="SUPFAM" id="SSF48652">
    <property type="entry name" value="Tetraspanin"/>
    <property type="match status" value="1"/>
</dbReference>
<dbReference type="InterPro" id="IPR008952">
    <property type="entry name" value="Tetraspanin_EC2_sf"/>
</dbReference>
<name>A0ABM5IT65_DIAVI</name>
<dbReference type="EnsemblMetazoa" id="XM_028285370.2">
    <property type="protein sequence ID" value="XP_028141171.2"/>
    <property type="gene ID" value="LOC114335184"/>
</dbReference>
<evidence type="ECO:0000256" key="1">
    <source>
        <dbReference type="ARBA" id="ARBA00004141"/>
    </source>
</evidence>
<feature type="transmembrane region" description="Helical" evidence="5">
    <location>
        <begin position="48"/>
        <end position="67"/>
    </location>
</feature>
<protein>
    <submittedName>
        <fullName evidence="6">Uncharacterized protein</fullName>
    </submittedName>
</protein>
<proteinExistence type="predicted"/>
<accession>A0ABM5IT65</accession>
<dbReference type="Proteomes" id="UP001652700">
    <property type="component" value="Unplaced"/>
</dbReference>
<dbReference type="InterPro" id="IPR018499">
    <property type="entry name" value="Tetraspanin/Peripherin"/>
</dbReference>
<keyword evidence="7" id="KW-1185">Reference proteome</keyword>
<evidence type="ECO:0000256" key="5">
    <source>
        <dbReference type="SAM" id="Phobius"/>
    </source>
</evidence>
<evidence type="ECO:0000256" key="4">
    <source>
        <dbReference type="ARBA" id="ARBA00023136"/>
    </source>
</evidence>
<organism evidence="6 7">
    <name type="scientific">Diabrotica virgifera virgifera</name>
    <name type="common">western corn rootworm</name>
    <dbReference type="NCBI Taxonomy" id="50390"/>
    <lineage>
        <taxon>Eukaryota</taxon>
        <taxon>Metazoa</taxon>
        <taxon>Ecdysozoa</taxon>
        <taxon>Arthropoda</taxon>
        <taxon>Hexapoda</taxon>
        <taxon>Insecta</taxon>
        <taxon>Pterygota</taxon>
        <taxon>Neoptera</taxon>
        <taxon>Endopterygota</taxon>
        <taxon>Coleoptera</taxon>
        <taxon>Polyphaga</taxon>
        <taxon>Cucujiformia</taxon>
        <taxon>Chrysomeloidea</taxon>
        <taxon>Chrysomelidae</taxon>
        <taxon>Galerucinae</taxon>
        <taxon>Diabroticina</taxon>
        <taxon>Diabroticites</taxon>
        <taxon>Diabrotica</taxon>
    </lineage>
</organism>
<comment type="subcellular location">
    <subcellularLocation>
        <location evidence="1">Membrane</location>
        <topology evidence="1">Multi-pass membrane protein</topology>
    </subcellularLocation>
</comment>
<reference evidence="6" key="1">
    <citation type="submission" date="2025-05" db="UniProtKB">
        <authorList>
            <consortium name="EnsemblMetazoa"/>
        </authorList>
    </citation>
    <scope>IDENTIFICATION</scope>
</reference>
<sequence length="257" mass="29340">MPHKAYYNNYVVTLILTGVIMGAILIISGFVRWRTLIVAEALSSTKEWFKVLGIFMMSSNAVGFISVQSKSRGLRWVYLAITLIIAIVLIAHSYDDLKNRQKVVRTTEEILEFSYLHYKMPHYQKKVDNFQRRQRCCGYNGTNDVHVQTETGLVLSCCRPKYTTCTNETAFARGCVTKVEVSYKLLIMCSVMGIVGALGHLLIIISMVYLSVKHLLEVHHRNTLFAGRVNRSESRIRVNQSDRVSSVNFREDDEDFG</sequence>
<keyword evidence="2 5" id="KW-0812">Transmembrane</keyword>
<keyword evidence="3 5" id="KW-1133">Transmembrane helix</keyword>
<feature type="transmembrane region" description="Helical" evidence="5">
    <location>
        <begin position="7"/>
        <end position="28"/>
    </location>
</feature>
<feature type="transmembrane region" description="Helical" evidence="5">
    <location>
        <begin position="76"/>
        <end position="94"/>
    </location>
</feature>
<evidence type="ECO:0000256" key="2">
    <source>
        <dbReference type="ARBA" id="ARBA00022692"/>
    </source>
</evidence>